<evidence type="ECO:0000313" key="1">
    <source>
        <dbReference type="EMBL" id="KKN13992.1"/>
    </source>
</evidence>
<proteinExistence type="predicted"/>
<name>A0A0F9NPM7_9ZZZZ</name>
<gene>
    <name evidence="1" type="ORF">LCGC14_1000690</name>
</gene>
<dbReference type="AlphaFoldDB" id="A0A0F9NPM7"/>
<protein>
    <submittedName>
        <fullName evidence="1">Uncharacterized protein</fullName>
    </submittedName>
</protein>
<reference evidence="1" key="1">
    <citation type="journal article" date="2015" name="Nature">
        <title>Complex archaea that bridge the gap between prokaryotes and eukaryotes.</title>
        <authorList>
            <person name="Spang A."/>
            <person name="Saw J.H."/>
            <person name="Jorgensen S.L."/>
            <person name="Zaremba-Niedzwiedzka K."/>
            <person name="Martijn J."/>
            <person name="Lind A.E."/>
            <person name="van Eijk R."/>
            <person name="Schleper C."/>
            <person name="Guy L."/>
            <person name="Ettema T.J."/>
        </authorList>
    </citation>
    <scope>NUCLEOTIDE SEQUENCE</scope>
</reference>
<comment type="caution">
    <text evidence="1">The sequence shown here is derived from an EMBL/GenBank/DDBJ whole genome shotgun (WGS) entry which is preliminary data.</text>
</comment>
<accession>A0A0F9NPM7</accession>
<organism evidence="1">
    <name type="scientific">marine sediment metagenome</name>
    <dbReference type="NCBI Taxonomy" id="412755"/>
    <lineage>
        <taxon>unclassified sequences</taxon>
        <taxon>metagenomes</taxon>
        <taxon>ecological metagenomes</taxon>
    </lineage>
</organism>
<dbReference type="EMBL" id="LAZR01003863">
    <property type="protein sequence ID" value="KKN13992.1"/>
    <property type="molecule type" value="Genomic_DNA"/>
</dbReference>
<sequence>MALKSYRLKVKKKEGKKFKPVKGLLAGGITALLGVALLSETASVIKRI</sequence>